<feature type="transmembrane region" description="Helical" evidence="1">
    <location>
        <begin position="208"/>
        <end position="232"/>
    </location>
</feature>
<reference evidence="2 3" key="1">
    <citation type="submission" date="2020-01" db="EMBL/GenBank/DDBJ databases">
        <title>Novel species isolated from a subtropical stream in China.</title>
        <authorList>
            <person name="Lu H."/>
        </authorList>
    </citation>
    <scope>NUCLEOTIDE SEQUENCE [LARGE SCALE GENOMIC DNA]</scope>
    <source>
        <strain evidence="2 3">FT82W</strain>
    </source>
</reference>
<keyword evidence="1" id="KW-0472">Membrane</keyword>
<feature type="transmembrane region" description="Helical" evidence="1">
    <location>
        <begin position="174"/>
        <end position="196"/>
    </location>
</feature>
<accession>A0A845GAW7</accession>
<dbReference type="Proteomes" id="UP000470302">
    <property type="component" value="Unassembled WGS sequence"/>
</dbReference>
<dbReference type="EMBL" id="WWCW01000096">
    <property type="protein sequence ID" value="MYM89978.1"/>
    <property type="molecule type" value="Genomic_DNA"/>
</dbReference>
<name>A0A845GAW7_9BURK</name>
<protein>
    <submittedName>
        <fullName evidence="2">DUF2306 domain-containing protein</fullName>
    </submittedName>
</protein>
<evidence type="ECO:0000256" key="1">
    <source>
        <dbReference type="SAM" id="Phobius"/>
    </source>
</evidence>
<gene>
    <name evidence="2" type="ORF">GTP91_22755</name>
</gene>
<dbReference type="InterPro" id="IPR018750">
    <property type="entry name" value="DUF2306_membrane"/>
</dbReference>
<feature type="transmembrane region" description="Helical" evidence="1">
    <location>
        <begin position="21"/>
        <end position="51"/>
    </location>
</feature>
<proteinExistence type="predicted"/>
<feature type="transmembrane region" description="Helical" evidence="1">
    <location>
        <begin position="141"/>
        <end position="162"/>
    </location>
</feature>
<feature type="transmembrane region" description="Helical" evidence="1">
    <location>
        <begin position="244"/>
        <end position="270"/>
    </location>
</feature>
<feature type="transmembrane region" description="Helical" evidence="1">
    <location>
        <begin position="71"/>
        <end position="92"/>
    </location>
</feature>
<feature type="transmembrane region" description="Helical" evidence="1">
    <location>
        <begin position="112"/>
        <end position="129"/>
    </location>
</feature>
<evidence type="ECO:0000313" key="3">
    <source>
        <dbReference type="Proteomes" id="UP000470302"/>
    </source>
</evidence>
<keyword evidence="1" id="KW-0812">Transmembrane</keyword>
<sequence length="276" mass="29518">MNGALPRTPSMRMRAGQALKAAAAFWFAVMVAGQAVFVAYIVSFYGGAAVAGDWLRWNKVLPVGYIPGDRAGNAALAAHLAIAAFVTLAGPLQLIPALRARYPALHRWSGRVYAVVAVVTALAGIYMIWTRNAAGDMTQHWGTTLNGVLIVLCALVAVRHAMARRLDAHRRWALRLFLVVSGSWLFRVGLLFWILVNGGPAGFDPKTFTGPALNVLVFGESLLPLALLELYLRARDAGGARRKLAVAAGLALLTLAMGVGIFGASMAMWLPHIHGN</sequence>
<comment type="caution">
    <text evidence="2">The sequence shown here is derived from an EMBL/GenBank/DDBJ whole genome shotgun (WGS) entry which is preliminary data.</text>
</comment>
<evidence type="ECO:0000313" key="2">
    <source>
        <dbReference type="EMBL" id="MYM89978.1"/>
    </source>
</evidence>
<organism evidence="2 3">
    <name type="scientific">Duganella vulcania</name>
    <dbReference type="NCBI Taxonomy" id="2692166"/>
    <lineage>
        <taxon>Bacteria</taxon>
        <taxon>Pseudomonadati</taxon>
        <taxon>Pseudomonadota</taxon>
        <taxon>Betaproteobacteria</taxon>
        <taxon>Burkholderiales</taxon>
        <taxon>Oxalobacteraceae</taxon>
        <taxon>Telluria group</taxon>
        <taxon>Duganella</taxon>
    </lineage>
</organism>
<dbReference type="AlphaFoldDB" id="A0A845GAW7"/>
<keyword evidence="1" id="KW-1133">Transmembrane helix</keyword>
<dbReference type="Pfam" id="PF10067">
    <property type="entry name" value="DUF2306"/>
    <property type="match status" value="1"/>
</dbReference>